<dbReference type="EMBL" id="JROU02001456">
    <property type="protein sequence ID" value="OEH76450.1"/>
    <property type="molecule type" value="Genomic_DNA"/>
</dbReference>
<name>A0A1D3CZ23_9EIME</name>
<gene>
    <name evidence="2" type="ORF">cyc_03116</name>
</gene>
<proteinExistence type="predicted"/>
<feature type="compositionally biased region" description="Basic and acidic residues" evidence="1">
    <location>
        <begin position="391"/>
        <end position="405"/>
    </location>
</feature>
<dbReference type="AlphaFoldDB" id="A0A1D3CZ23"/>
<comment type="caution">
    <text evidence="2">The sequence shown here is derived from an EMBL/GenBank/DDBJ whole genome shotgun (WGS) entry which is preliminary data.</text>
</comment>
<dbReference type="Proteomes" id="UP000095192">
    <property type="component" value="Unassembled WGS sequence"/>
</dbReference>
<feature type="region of interest" description="Disordered" evidence="1">
    <location>
        <begin position="391"/>
        <end position="420"/>
    </location>
</feature>
<feature type="region of interest" description="Disordered" evidence="1">
    <location>
        <begin position="11"/>
        <end position="120"/>
    </location>
</feature>
<evidence type="ECO:0000313" key="3">
    <source>
        <dbReference type="Proteomes" id="UP000095192"/>
    </source>
</evidence>
<feature type="compositionally biased region" description="Basic residues" evidence="1">
    <location>
        <begin position="410"/>
        <end position="420"/>
    </location>
</feature>
<dbReference type="InParanoid" id="A0A1D3CZ23"/>
<sequence>MAVGVHVPACVGSNCPLEGAVGSLRGSDSNGEKQSMKRIRGRGGKLGRRKRPEPARRQTQRQPQQQEGGEEEATSEEQHQRKATLQQEELLREQEKPLPTQNTIEKPQASNSFTRKTSKIQCRASRPWQQQWENEHSRAVLSDIQLQLRCLQSLRFLHPEALAAAAPALLLHPKGSSMQKADEEQVLLRTPVMLIGRGAYDTSTFQARGCWVLTNFSRRPIFVADAFASGGEQRLLQQREAASPGEGTRLGGYSLELENPRCLLPWRLRNEQSHAYQPEFELGNSGQGGSLPRDKATALGTNCSAAGCCYKSSSCVLGPRAVLQLSKSVQLIWRLPIPIATQSAVALKGYVSGLASGKYRQKQQRKGQQYELQLRQQQLQQALELDGMNRELRQHLERRKQEQAEAPHQGSKKKLQRKRQ</sequence>
<keyword evidence="3" id="KW-1185">Reference proteome</keyword>
<feature type="compositionally biased region" description="Polar residues" evidence="1">
    <location>
        <begin position="99"/>
        <end position="115"/>
    </location>
</feature>
<accession>A0A1D3CZ23</accession>
<protein>
    <submittedName>
        <fullName evidence="2">Uncharacterized protein</fullName>
    </submittedName>
</protein>
<organism evidence="2 3">
    <name type="scientific">Cyclospora cayetanensis</name>
    <dbReference type="NCBI Taxonomy" id="88456"/>
    <lineage>
        <taxon>Eukaryota</taxon>
        <taxon>Sar</taxon>
        <taxon>Alveolata</taxon>
        <taxon>Apicomplexa</taxon>
        <taxon>Conoidasida</taxon>
        <taxon>Coccidia</taxon>
        <taxon>Eucoccidiorida</taxon>
        <taxon>Eimeriorina</taxon>
        <taxon>Eimeriidae</taxon>
        <taxon>Cyclospora</taxon>
    </lineage>
</organism>
<evidence type="ECO:0000313" key="2">
    <source>
        <dbReference type="EMBL" id="OEH76450.1"/>
    </source>
</evidence>
<dbReference type="VEuPathDB" id="ToxoDB:cyc_03116"/>
<evidence type="ECO:0000256" key="1">
    <source>
        <dbReference type="SAM" id="MobiDB-lite"/>
    </source>
</evidence>
<feature type="compositionally biased region" description="Basic residues" evidence="1">
    <location>
        <begin position="36"/>
        <end position="51"/>
    </location>
</feature>
<reference evidence="2 3" key="1">
    <citation type="journal article" date="2016" name="BMC Genomics">
        <title>Comparative genomics reveals Cyclospora cayetanensis possesses coccidia-like metabolism and invasion components but unique surface antigens.</title>
        <authorList>
            <person name="Liu S."/>
            <person name="Wang L."/>
            <person name="Zheng H."/>
            <person name="Xu Z."/>
            <person name="Roellig D.M."/>
            <person name="Li N."/>
            <person name="Frace M.A."/>
            <person name="Tang K."/>
            <person name="Arrowood M.J."/>
            <person name="Moss D.M."/>
            <person name="Zhang L."/>
            <person name="Feng Y."/>
            <person name="Xiao L."/>
        </authorList>
    </citation>
    <scope>NUCLEOTIDE SEQUENCE [LARGE SCALE GENOMIC DNA]</scope>
    <source>
        <strain evidence="2 3">CHN_HEN01</strain>
    </source>
</reference>